<accession>A0A4Z1SRU3</accession>
<gene>
    <name evidence="4" type="ORF">GMRT_12053</name>
</gene>
<dbReference type="Pfam" id="PF00817">
    <property type="entry name" value="IMS"/>
    <property type="match status" value="1"/>
</dbReference>
<dbReference type="InterPro" id="IPR001126">
    <property type="entry name" value="UmuC"/>
</dbReference>
<dbReference type="VEuPathDB" id="GiardiaDB:GMRT_12053"/>
<dbReference type="GO" id="GO:0005634">
    <property type="term" value="C:nucleus"/>
    <property type="evidence" value="ECO:0007669"/>
    <property type="project" value="TreeGrafter"/>
</dbReference>
<dbReference type="GO" id="GO:0070987">
    <property type="term" value="P:error-free translesion synthesis"/>
    <property type="evidence" value="ECO:0007669"/>
    <property type="project" value="TreeGrafter"/>
</dbReference>
<dbReference type="AlphaFoldDB" id="A0A4Z1SRU3"/>
<feature type="region of interest" description="Disordered" evidence="1">
    <location>
        <begin position="166"/>
        <end position="192"/>
    </location>
</feature>
<feature type="domain" description="UmuC" evidence="3">
    <location>
        <begin position="279"/>
        <end position="411"/>
    </location>
</feature>
<dbReference type="InterPro" id="IPR043128">
    <property type="entry name" value="Rev_trsase/Diguanyl_cyclase"/>
</dbReference>
<name>A0A4Z1SRU3_GIAMU</name>
<dbReference type="Proteomes" id="UP000315496">
    <property type="component" value="Chromosome 3"/>
</dbReference>
<proteinExistence type="predicted"/>
<dbReference type="GO" id="GO:0017125">
    <property type="term" value="F:deoxycytidyl transferase activity"/>
    <property type="evidence" value="ECO:0007669"/>
    <property type="project" value="TreeGrafter"/>
</dbReference>
<dbReference type="PANTHER" id="PTHR45990">
    <property type="entry name" value="DNA REPAIR PROTEIN REV1"/>
    <property type="match status" value="1"/>
</dbReference>
<feature type="domain" description="BRCT" evidence="2">
    <location>
        <begin position="17"/>
        <end position="98"/>
    </location>
</feature>
<dbReference type="PANTHER" id="PTHR45990:SF1">
    <property type="entry name" value="DNA REPAIR PROTEIN REV1"/>
    <property type="match status" value="1"/>
</dbReference>
<dbReference type="Gene3D" id="3.40.1170.60">
    <property type="match status" value="1"/>
</dbReference>
<keyword evidence="5" id="KW-1185">Reference proteome</keyword>
<protein>
    <submittedName>
        <fullName evidence="4">DNA damage repair protein</fullName>
    </submittedName>
</protein>
<evidence type="ECO:0000313" key="4">
    <source>
        <dbReference type="EMBL" id="TNJ27705.1"/>
    </source>
</evidence>
<evidence type="ECO:0000313" key="5">
    <source>
        <dbReference type="Proteomes" id="UP000315496"/>
    </source>
</evidence>
<evidence type="ECO:0000259" key="2">
    <source>
        <dbReference type="PROSITE" id="PS50172"/>
    </source>
</evidence>
<organism evidence="4 5">
    <name type="scientific">Giardia muris</name>
    <dbReference type="NCBI Taxonomy" id="5742"/>
    <lineage>
        <taxon>Eukaryota</taxon>
        <taxon>Metamonada</taxon>
        <taxon>Diplomonadida</taxon>
        <taxon>Hexamitidae</taxon>
        <taxon>Giardiinae</taxon>
        <taxon>Giardia</taxon>
    </lineage>
</organism>
<dbReference type="OrthoDB" id="427711at2759"/>
<dbReference type="InterPro" id="IPR043502">
    <property type="entry name" value="DNA/RNA_pol_sf"/>
</dbReference>
<dbReference type="Gene3D" id="3.40.50.10190">
    <property type="entry name" value="BRCT domain"/>
    <property type="match status" value="1"/>
</dbReference>
<evidence type="ECO:0000256" key="1">
    <source>
        <dbReference type="SAM" id="MobiDB-lite"/>
    </source>
</evidence>
<sequence>MSYRLALALASSRGHRRHHGPLEGCRVYCAPMRRPSPMRVRALAARAGAVCVYVLDATVTHVVTRVAEAAGTAAVVGPEWVFDSLARNRREDEAKYRPGGAVREMPVVPSRSEVRRAPTPFQELLRGGLQTTWEALSARPAYYGRTPIGRVEAVQFLLLQRFLAPEGTEEGGGDNKSGGDEDSERNEGDRTVLERRLGRPFVAFQHVIEQRCGPRQLTALWRLEMADFLLEHPPDGPAPDHARGVLLAHVHDAGLVVRAALSALPPEAHHCLEAEARLGRPVVVTVQGSSGCAAVVGWNEAAGACGVRAEMLVADALRLARGAAVVPYAFEAARRLGRQLFGRLRRLSRDVMCLGCDEAVVDVSGQARPAAPDALVLGAQLRAALGEAVCVGLGDSRLSARVAARCAPGNGGLCFLDAAGCAAELVTQPVDVLEPGDPTALRDSLGVATCGELAGADPARLAALVGRRAARKLRLAARGRLENALDGFAPVGARLGTRPAMKPTTAATAAAATGATVGVTDVTGAALDRAFKAGPAPPSPLPTSPSLRGYAFPRRAYAPVAVVTADGARRVQPFLLALEALEARSEAADRRDELRDAALESFVAQLVADGDLEGVVRLARAAALPGGALALVRERIGAGAG</sequence>
<comment type="caution">
    <text evidence="4">The sequence shown here is derived from an EMBL/GenBank/DDBJ whole genome shotgun (WGS) entry which is preliminary data.</text>
</comment>
<dbReference type="InterPro" id="IPR001357">
    <property type="entry name" value="BRCT_dom"/>
</dbReference>
<dbReference type="GO" id="GO:0006281">
    <property type="term" value="P:DNA repair"/>
    <property type="evidence" value="ECO:0007669"/>
    <property type="project" value="InterPro"/>
</dbReference>
<dbReference type="PROSITE" id="PS50173">
    <property type="entry name" value="UMUC"/>
    <property type="match status" value="1"/>
</dbReference>
<dbReference type="SUPFAM" id="SSF52113">
    <property type="entry name" value="BRCT domain"/>
    <property type="match status" value="1"/>
</dbReference>
<dbReference type="GO" id="GO:0042276">
    <property type="term" value="P:error-prone translesion synthesis"/>
    <property type="evidence" value="ECO:0007669"/>
    <property type="project" value="TreeGrafter"/>
</dbReference>
<reference evidence="4 5" key="1">
    <citation type="submission" date="2019-05" db="EMBL/GenBank/DDBJ databases">
        <title>The compact genome of Giardia muris reveals important steps in the evolution of intestinal protozoan parasites.</title>
        <authorList>
            <person name="Xu F."/>
            <person name="Jimenez-Gonzalez A."/>
            <person name="Einarsson E."/>
            <person name="Astvaldsson A."/>
            <person name="Peirasmaki D."/>
            <person name="Eckmann L."/>
            <person name="Andersson J.O."/>
            <person name="Svard S.G."/>
            <person name="Jerlstrom-Hultqvist J."/>
        </authorList>
    </citation>
    <scope>NUCLEOTIDE SEQUENCE [LARGE SCALE GENOMIC DNA]</scope>
    <source>
        <strain evidence="4 5">Roberts-Thomson</strain>
    </source>
</reference>
<dbReference type="EMBL" id="VDLU01000003">
    <property type="protein sequence ID" value="TNJ27705.1"/>
    <property type="molecule type" value="Genomic_DNA"/>
</dbReference>
<dbReference type="Gene3D" id="3.30.70.270">
    <property type="match status" value="1"/>
</dbReference>
<dbReference type="InterPro" id="IPR036420">
    <property type="entry name" value="BRCT_dom_sf"/>
</dbReference>
<dbReference type="GO" id="GO:0003887">
    <property type="term" value="F:DNA-directed DNA polymerase activity"/>
    <property type="evidence" value="ECO:0007669"/>
    <property type="project" value="TreeGrafter"/>
</dbReference>
<dbReference type="PROSITE" id="PS50172">
    <property type="entry name" value="BRCT"/>
    <property type="match status" value="1"/>
</dbReference>
<dbReference type="SUPFAM" id="SSF56672">
    <property type="entry name" value="DNA/RNA polymerases"/>
    <property type="match status" value="1"/>
</dbReference>
<evidence type="ECO:0000259" key="3">
    <source>
        <dbReference type="PROSITE" id="PS50173"/>
    </source>
</evidence>